<proteinExistence type="predicted"/>
<accession>A0A023BBK0</accession>
<dbReference type="RefSeq" id="XP_011134422.1">
    <property type="nucleotide sequence ID" value="XM_011136120.1"/>
</dbReference>
<evidence type="ECO:0000313" key="2">
    <source>
        <dbReference type="Proteomes" id="UP000019763"/>
    </source>
</evidence>
<dbReference type="Gene3D" id="3.30.70.270">
    <property type="match status" value="1"/>
</dbReference>
<dbReference type="EMBL" id="AFNH02000192">
    <property type="protein sequence ID" value="EZG79509.1"/>
    <property type="molecule type" value="Genomic_DNA"/>
</dbReference>
<dbReference type="AlphaFoldDB" id="A0A023BBK0"/>
<dbReference type="VEuPathDB" id="CryptoDB:GNI_025810"/>
<dbReference type="Gene3D" id="3.10.10.10">
    <property type="entry name" value="HIV Type 1 Reverse Transcriptase, subunit A, domain 1"/>
    <property type="match status" value="1"/>
</dbReference>
<organism evidence="1 2">
    <name type="scientific">Gregarina niphandrodes</name>
    <name type="common">Septate eugregarine</name>
    <dbReference type="NCBI Taxonomy" id="110365"/>
    <lineage>
        <taxon>Eukaryota</taxon>
        <taxon>Sar</taxon>
        <taxon>Alveolata</taxon>
        <taxon>Apicomplexa</taxon>
        <taxon>Conoidasida</taxon>
        <taxon>Gregarinasina</taxon>
        <taxon>Eugregarinorida</taxon>
        <taxon>Gregarinidae</taxon>
        <taxon>Gregarina</taxon>
    </lineage>
</organism>
<feature type="non-terminal residue" evidence="1">
    <location>
        <position position="54"/>
    </location>
</feature>
<dbReference type="InterPro" id="IPR053134">
    <property type="entry name" value="RNA-dir_DNA_polymerase"/>
</dbReference>
<sequence>RARPVFVKKKTGEWKVCIDYREVNKCLALDAYSIPNLWEQVQQAAGHKYYTCLD</sequence>
<name>A0A023BBK0_GRENI</name>
<comment type="caution">
    <text evidence="1">The sequence shown here is derived from an EMBL/GenBank/DDBJ whole genome shotgun (WGS) entry which is preliminary data.</text>
</comment>
<gene>
    <name evidence="1" type="ORF">GNI_025810</name>
</gene>
<evidence type="ECO:0000313" key="1">
    <source>
        <dbReference type="EMBL" id="EZG79509.1"/>
    </source>
</evidence>
<dbReference type="SUPFAM" id="SSF56672">
    <property type="entry name" value="DNA/RNA polymerases"/>
    <property type="match status" value="1"/>
</dbReference>
<keyword evidence="2" id="KW-1185">Reference proteome</keyword>
<dbReference type="InterPro" id="IPR043128">
    <property type="entry name" value="Rev_trsase/Diguanyl_cyclase"/>
</dbReference>
<dbReference type="GeneID" id="22911150"/>
<dbReference type="Proteomes" id="UP000019763">
    <property type="component" value="Unassembled WGS sequence"/>
</dbReference>
<protein>
    <submittedName>
        <fullName evidence="1">Polyprotein</fullName>
    </submittedName>
</protein>
<dbReference type="OrthoDB" id="2013610at2759"/>
<feature type="non-terminal residue" evidence="1">
    <location>
        <position position="1"/>
    </location>
</feature>
<dbReference type="PANTHER" id="PTHR24559">
    <property type="entry name" value="TRANSPOSON TY3-I GAG-POL POLYPROTEIN"/>
    <property type="match status" value="1"/>
</dbReference>
<reference evidence="1" key="1">
    <citation type="submission" date="2013-12" db="EMBL/GenBank/DDBJ databases">
        <authorList>
            <person name="Omoto C.K."/>
            <person name="Sibley D."/>
            <person name="Venepally P."/>
            <person name="Hadjithomas M."/>
            <person name="Karamycheva S."/>
            <person name="Brunk B."/>
            <person name="Roos D."/>
            <person name="Caler E."/>
            <person name="Lorenzi H."/>
        </authorList>
    </citation>
    <scope>NUCLEOTIDE SEQUENCE</scope>
</reference>
<dbReference type="PANTHER" id="PTHR24559:SF444">
    <property type="entry name" value="REVERSE TRANSCRIPTASE DOMAIN-CONTAINING PROTEIN"/>
    <property type="match status" value="1"/>
</dbReference>
<dbReference type="InterPro" id="IPR043502">
    <property type="entry name" value="DNA/RNA_pol_sf"/>
</dbReference>